<dbReference type="AlphaFoldDB" id="A0A437SXY8"/>
<protein>
    <submittedName>
        <fullName evidence="2">Uncharacterized protein</fullName>
    </submittedName>
</protein>
<gene>
    <name evidence="2" type="ORF">EJK17_00515</name>
</gene>
<dbReference type="EMBL" id="RXIA01000001">
    <property type="protein sequence ID" value="RVU71793.1"/>
    <property type="molecule type" value="Genomic_DNA"/>
</dbReference>
<evidence type="ECO:0000256" key="1">
    <source>
        <dbReference type="SAM" id="Phobius"/>
    </source>
</evidence>
<sequence length="109" mass="12215">MTNYQKALLLIHDLEDQYGSVAKAPKSNTKLKQIHELLSMPHKKSKMDVDQIIRLNYLGHSNAYIARATGLNKATIGTILQRNHLRKKQDILSSMAITFGAILQMAAIT</sequence>
<evidence type="ECO:0000313" key="2">
    <source>
        <dbReference type="EMBL" id="RVU71793.1"/>
    </source>
</evidence>
<keyword evidence="1" id="KW-0812">Transmembrane</keyword>
<keyword evidence="3" id="KW-1185">Reference proteome</keyword>
<keyword evidence="1" id="KW-0472">Membrane</keyword>
<evidence type="ECO:0000313" key="3">
    <source>
        <dbReference type="Proteomes" id="UP000288291"/>
    </source>
</evidence>
<comment type="caution">
    <text evidence="2">The sequence shown here is derived from an EMBL/GenBank/DDBJ whole genome shotgun (WGS) entry which is preliminary data.</text>
</comment>
<name>A0A437SXY8_9LACO</name>
<feature type="transmembrane region" description="Helical" evidence="1">
    <location>
        <begin position="91"/>
        <end position="108"/>
    </location>
</feature>
<dbReference type="RefSeq" id="WP_127796104.1">
    <property type="nucleotide sequence ID" value="NZ_ML136871.1"/>
</dbReference>
<keyword evidence="1" id="KW-1133">Transmembrane helix</keyword>
<proteinExistence type="predicted"/>
<accession>A0A437SXY8</accession>
<dbReference type="Proteomes" id="UP000288291">
    <property type="component" value="Unassembled WGS sequence"/>
</dbReference>
<organism evidence="2 3">
    <name type="scientific">Lactobacillus xujianguonis</name>
    <dbReference type="NCBI Taxonomy" id="2495899"/>
    <lineage>
        <taxon>Bacteria</taxon>
        <taxon>Bacillati</taxon>
        <taxon>Bacillota</taxon>
        <taxon>Bacilli</taxon>
        <taxon>Lactobacillales</taxon>
        <taxon>Lactobacillaceae</taxon>
        <taxon>Lactobacillus</taxon>
    </lineage>
</organism>
<reference evidence="2 3" key="1">
    <citation type="submission" date="2018-12" db="EMBL/GenBank/DDBJ databases">
        <authorList>
            <person name="Meng J."/>
        </authorList>
    </citation>
    <scope>NUCLEOTIDE SEQUENCE [LARGE SCALE GENOMIC DNA]</scope>
    <source>
        <strain evidence="2 3">HT111-2</strain>
    </source>
</reference>